<protein>
    <recommendedName>
        <fullName evidence="7">Small-conductance mechanosensitive channel</fullName>
    </recommendedName>
</protein>
<dbReference type="PANTHER" id="PTHR30221">
    <property type="entry name" value="SMALL-CONDUCTANCE MECHANOSENSITIVE CHANNEL"/>
    <property type="match status" value="1"/>
</dbReference>
<comment type="similarity">
    <text evidence="2 7">Belongs to the MscS (TC 1.A.23) family.</text>
</comment>
<dbReference type="SUPFAM" id="SSF50182">
    <property type="entry name" value="Sm-like ribonucleoproteins"/>
    <property type="match status" value="1"/>
</dbReference>
<proteinExistence type="inferred from homology"/>
<evidence type="ECO:0000259" key="10">
    <source>
        <dbReference type="Pfam" id="PF21082"/>
    </source>
</evidence>
<evidence type="ECO:0000256" key="5">
    <source>
        <dbReference type="ARBA" id="ARBA00022989"/>
    </source>
</evidence>
<keyword evidence="6 7" id="KW-0472">Membrane</keyword>
<evidence type="ECO:0000256" key="4">
    <source>
        <dbReference type="ARBA" id="ARBA00022692"/>
    </source>
</evidence>
<evidence type="ECO:0000259" key="9">
    <source>
        <dbReference type="Pfam" id="PF00924"/>
    </source>
</evidence>
<gene>
    <name evidence="12" type="ORF">OLW01_06940</name>
</gene>
<dbReference type="InterPro" id="IPR023408">
    <property type="entry name" value="MscS_beta-dom_sf"/>
</dbReference>
<evidence type="ECO:0000256" key="2">
    <source>
        <dbReference type="ARBA" id="ARBA00008017"/>
    </source>
</evidence>
<feature type="domain" description="Mechanosensitive ion channel MscS C-terminal" evidence="10">
    <location>
        <begin position="185"/>
        <end position="268"/>
    </location>
</feature>
<dbReference type="InterPro" id="IPR010920">
    <property type="entry name" value="LSM_dom_sf"/>
</dbReference>
<dbReference type="Gene3D" id="2.30.30.60">
    <property type="match status" value="1"/>
</dbReference>
<feature type="domain" description="Mechanosensitive ion channel MscS" evidence="9">
    <location>
        <begin position="113"/>
        <end position="177"/>
    </location>
</feature>
<dbReference type="Pfam" id="PF00924">
    <property type="entry name" value="MS_channel_2nd"/>
    <property type="match status" value="1"/>
</dbReference>
<dbReference type="InterPro" id="IPR011066">
    <property type="entry name" value="MscS_channel_C_sf"/>
</dbReference>
<dbReference type="PANTHER" id="PTHR30221:SF1">
    <property type="entry name" value="SMALL-CONDUCTANCE MECHANOSENSITIVE CHANNEL"/>
    <property type="match status" value="1"/>
</dbReference>
<keyword evidence="7" id="KW-0407">Ion channel</keyword>
<reference evidence="12" key="1">
    <citation type="submission" date="2022-10" db="EMBL/GenBank/DDBJ databases">
        <title>Catenovulum adriacola sp. nov. isolated in the Harbour of Susak.</title>
        <authorList>
            <person name="Schoch T."/>
            <person name="Reich S.J."/>
            <person name="Stoeferle S."/>
            <person name="Flaiz M."/>
            <person name="Kazda M."/>
            <person name="Riedel C.U."/>
            <person name="Duerre P."/>
        </authorList>
    </citation>
    <scope>NUCLEOTIDE SEQUENCE</scope>
    <source>
        <strain evidence="12">TS8</strain>
    </source>
</reference>
<dbReference type="EMBL" id="CP109965">
    <property type="protein sequence ID" value="WAJ71525.1"/>
    <property type="molecule type" value="Genomic_DNA"/>
</dbReference>
<dbReference type="InterPro" id="IPR045275">
    <property type="entry name" value="MscS_archaea/bacteria_type"/>
</dbReference>
<keyword evidence="7" id="KW-0406">Ion transport</keyword>
<dbReference type="Gene3D" id="1.10.287.1260">
    <property type="match status" value="1"/>
</dbReference>
<feature type="transmembrane region" description="Helical" evidence="7">
    <location>
        <begin position="61"/>
        <end position="82"/>
    </location>
</feature>
<evidence type="ECO:0000256" key="6">
    <source>
        <dbReference type="ARBA" id="ARBA00023136"/>
    </source>
</evidence>
<dbReference type="InterPro" id="IPR049278">
    <property type="entry name" value="MS_channel_C"/>
</dbReference>
<keyword evidence="3" id="KW-1003">Cell membrane</keyword>
<feature type="domain" description="Mechanosensitive ion channel transmembrane helices 2/3" evidence="11">
    <location>
        <begin position="69"/>
        <end position="111"/>
    </location>
</feature>
<dbReference type="SUPFAM" id="SSF82689">
    <property type="entry name" value="Mechanosensitive channel protein MscS (YggB), C-terminal domain"/>
    <property type="match status" value="1"/>
</dbReference>
<evidence type="ECO:0000256" key="1">
    <source>
        <dbReference type="ARBA" id="ARBA00004651"/>
    </source>
</evidence>
<dbReference type="InterPro" id="IPR008910">
    <property type="entry name" value="MSC_TM_helix"/>
</dbReference>
<dbReference type="SUPFAM" id="SSF82861">
    <property type="entry name" value="Mechanosensitive channel protein MscS (YggB), transmembrane region"/>
    <property type="match status" value="1"/>
</dbReference>
<dbReference type="Pfam" id="PF21082">
    <property type="entry name" value="MS_channel_3rd"/>
    <property type="match status" value="1"/>
</dbReference>
<evidence type="ECO:0000259" key="11">
    <source>
        <dbReference type="Pfam" id="PF21088"/>
    </source>
</evidence>
<feature type="region of interest" description="Disordered" evidence="8">
    <location>
        <begin position="288"/>
        <end position="327"/>
    </location>
</feature>
<dbReference type="Gene3D" id="3.30.70.100">
    <property type="match status" value="1"/>
</dbReference>
<dbReference type="InterPro" id="IPR006685">
    <property type="entry name" value="MscS_channel_2nd"/>
</dbReference>
<dbReference type="RefSeq" id="WP_268076070.1">
    <property type="nucleotide sequence ID" value="NZ_CP109965.1"/>
</dbReference>
<keyword evidence="7" id="KW-0997">Cell inner membrane</keyword>
<feature type="compositionally biased region" description="Polar residues" evidence="8">
    <location>
        <begin position="288"/>
        <end position="298"/>
    </location>
</feature>
<feature type="transmembrane region" description="Helical" evidence="7">
    <location>
        <begin position="88"/>
        <end position="110"/>
    </location>
</feature>
<accession>A0ABY7APN5</accession>
<feature type="compositionally biased region" description="Basic and acidic residues" evidence="8">
    <location>
        <begin position="299"/>
        <end position="321"/>
    </location>
</feature>
<keyword evidence="4 7" id="KW-0812">Transmembrane</keyword>
<evidence type="ECO:0000256" key="8">
    <source>
        <dbReference type="SAM" id="MobiDB-lite"/>
    </source>
</evidence>
<sequence length="327" mass="36406">MTVEKLLTQAEEKIITWVETLGSMLPNIGLAFLILLIFMVTATWVESIFRKILQKSMDSIEIINLLLAIIKVLYVVLGAFIALDLIGLTGTVTSLLAGAGIIGLAIGFAFQDMAENFIAGVFMGIRKPFKVGHIIQCDDIFGTVKSINLRNTVVENFYGQILIVPNKTLFRNTITNYYLTAQRQIEVPVGISYADDPEEAESVILKAINDLDFVIRKDESLVFAESFDNSSVLLKVWFWIDYPGEPGFLIARHKAICVIKRALEENDILIPFPIRTLDFNAKGGNTLSDMDLKMQNQTKPDKSSNDEPNLHQNKPSDKDAESAEGES</sequence>
<dbReference type="Proteomes" id="UP001163726">
    <property type="component" value="Chromosome"/>
</dbReference>
<evidence type="ECO:0000256" key="3">
    <source>
        <dbReference type="ARBA" id="ARBA00022475"/>
    </source>
</evidence>
<name>A0ABY7APN5_9ALTE</name>
<dbReference type="Pfam" id="PF05552">
    <property type="entry name" value="MS_channel_1st_1"/>
    <property type="match status" value="1"/>
</dbReference>
<evidence type="ECO:0000313" key="12">
    <source>
        <dbReference type="EMBL" id="WAJ71525.1"/>
    </source>
</evidence>
<evidence type="ECO:0000313" key="13">
    <source>
        <dbReference type="Proteomes" id="UP001163726"/>
    </source>
</evidence>
<comment type="caution">
    <text evidence="7">Lacks conserved residue(s) required for the propagation of feature annotation.</text>
</comment>
<comment type="subunit">
    <text evidence="7">Homoheptamer.</text>
</comment>
<keyword evidence="13" id="KW-1185">Reference proteome</keyword>
<dbReference type="InterPro" id="IPR011014">
    <property type="entry name" value="MscS_channel_TM-2"/>
</dbReference>
<comment type="subcellular location">
    <subcellularLocation>
        <location evidence="7">Cell inner membrane</location>
        <topology evidence="7">Multi-pass membrane protein</topology>
    </subcellularLocation>
    <subcellularLocation>
        <location evidence="1">Cell membrane</location>
        <topology evidence="1">Multi-pass membrane protein</topology>
    </subcellularLocation>
</comment>
<feature type="transmembrane region" description="Helical" evidence="7">
    <location>
        <begin position="28"/>
        <end position="49"/>
    </location>
</feature>
<evidence type="ECO:0000256" key="7">
    <source>
        <dbReference type="RuleBase" id="RU369025"/>
    </source>
</evidence>
<keyword evidence="7" id="KW-0813">Transport</keyword>
<keyword evidence="5 7" id="KW-1133">Transmembrane helix</keyword>
<dbReference type="InterPro" id="IPR049142">
    <property type="entry name" value="MS_channel_1st"/>
</dbReference>
<organism evidence="12 13">
    <name type="scientific">Catenovulum adriaticum</name>
    <dbReference type="NCBI Taxonomy" id="2984846"/>
    <lineage>
        <taxon>Bacteria</taxon>
        <taxon>Pseudomonadati</taxon>
        <taxon>Pseudomonadota</taxon>
        <taxon>Gammaproteobacteria</taxon>
        <taxon>Alteromonadales</taxon>
        <taxon>Alteromonadaceae</taxon>
        <taxon>Catenovulum</taxon>
    </lineage>
</organism>
<comment type="function">
    <text evidence="7">Mechanosensitive channel that participates in the regulation of osmotic pressure changes within the cell, opening in response to stretch forces in the membrane lipid bilayer, without the need for other proteins. Contributes to normal resistance to hypoosmotic shock. Forms an ion channel of 1.0 nanosiemens conductance with a slight preference for anions.</text>
</comment>
<dbReference type="Pfam" id="PF21088">
    <property type="entry name" value="MS_channel_1st"/>
    <property type="match status" value="1"/>
</dbReference>